<evidence type="ECO:0000313" key="1">
    <source>
        <dbReference type="EMBL" id="PIO37787.1"/>
    </source>
</evidence>
<proteinExistence type="predicted"/>
<dbReference type="EMBL" id="KV924513">
    <property type="protein sequence ID" value="PIO37787.1"/>
    <property type="molecule type" value="Genomic_DNA"/>
</dbReference>
<organism evidence="1 2">
    <name type="scientific">Aquarana catesbeiana</name>
    <name type="common">American bullfrog</name>
    <name type="synonym">Rana catesbeiana</name>
    <dbReference type="NCBI Taxonomy" id="8400"/>
    <lineage>
        <taxon>Eukaryota</taxon>
        <taxon>Metazoa</taxon>
        <taxon>Chordata</taxon>
        <taxon>Craniata</taxon>
        <taxon>Vertebrata</taxon>
        <taxon>Euteleostomi</taxon>
        <taxon>Amphibia</taxon>
        <taxon>Batrachia</taxon>
        <taxon>Anura</taxon>
        <taxon>Neobatrachia</taxon>
        <taxon>Ranoidea</taxon>
        <taxon>Ranidae</taxon>
        <taxon>Aquarana</taxon>
    </lineage>
</organism>
<name>A0A2G9SCD8_AQUCT</name>
<reference evidence="2" key="1">
    <citation type="journal article" date="2017" name="Nat. Commun.">
        <title>The North American bullfrog draft genome provides insight into hormonal regulation of long noncoding RNA.</title>
        <authorList>
            <person name="Hammond S.A."/>
            <person name="Warren R.L."/>
            <person name="Vandervalk B.P."/>
            <person name="Kucuk E."/>
            <person name="Khan H."/>
            <person name="Gibb E.A."/>
            <person name="Pandoh P."/>
            <person name="Kirk H."/>
            <person name="Zhao Y."/>
            <person name="Jones M."/>
            <person name="Mungall A.J."/>
            <person name="Coope R."/>
            <person name="Pleasance S."/>
            <person name="Moore R.A."/>
            <person name="Holt R.A."/>
            <person name="Round J.M."/>
            <person name="Ohora S."/>
            <person name="Walle B.V."/>
            <person name="Veldhoen N."/>
            <person name="Helbing C.C."/>
            <person name="Birol I."/>
        </authorList>
    </citation>
    <scope>NUCLEOTIDE SEQUENCE [LARGE SCALE GENOMIC DNA]</scope>
</reference>
<dbReference type="AlphaFoldDB" id="A0A2G9SCD8"/>
<sequence>MDLGESHPPKGIFVCHLCGLSVPYTYFGQNPPHTHSVMNVVSFTPNDFVCLVLQRTKVNFLLKYVKIWRRERPSQG</sequence>
<keyword evidence="2" id="KW-1185">Reference proteome</keyword>
<accession>A0A2G9SCD8</accession>
<protein>
    <submittedName>
        <fullName evidence="1">Uncharacterized protein</fullName>
    </submittedName>
</protein>
<dbReference type="OrthoDB" id="191995at2759"/>
<dbReference type="Proteomes" id="UP000228934">
    <property type="component" value="Unassembled WGS sequence"/>
</dbReference>
<gene>
    <name evidence="1" type="ORF">AB205_0030370</name>
</gene>
<feature type="non-terminal residue" evidence="1">
    <location>
        <position position="76"/>
    </location>
</feature>
<evidence type="ECO:0000313" key="2">
    <source>
        <dbReference type="Proteomes" id="UP000228934"/>
    </source>
</evidence>